<evidence type="ECO:0000256" key="7">
    <source>
        <dbReference type="ARBA" id="ARBA00024195"/>
    </source>
</evidence>
<feature type="chain" id="PRO_5035487205" description="CLIP domain-containing serine protease" evidence="8">
    <location>
        <begin position="21"/>
        <end position="364"/>
    </location>
</feature>
<evidence type="ECO:0000256" key="5">
    <source>
        <dbReference type="ARBA" id="ARBA00023157"/>
    </source>
</evidence>
<dbReference type="GO" id="GO:0004252">
    <property type="term" value="F:serine-type endopeptidase activity"/>
    <property type="evidence" value="ECO:0007669"/>
    <property type="project" value="UniProtKB-UniRule"/>
</dbReference>
<keyword evidence="5" id="KW-1015">Disulfide bond</keyword>
<dbReference type="OrthoDB" id="7840639at2759"/>
<dbReference type="InterPro" id="IPR022700">
    <property type="entry name" value="CLIP"/>
</dbReference>
<keyword evidence="2 8" id="KW-0732">Signal</keyword>
<dbReference type="PANTHER" id="PTHR24260:SF145">
    <property type="entry name" value="FI17609P1-RELATED"/>
    <property type="match status" value="1"/>
</dbReference>
<dbReference type="InterPro" id="IPR001254">
    <property type="entry name" value="Trypsin_dom"/>
</dbReference>
<evidence type="ECO:0000259" key="10">
    <source>
        <dbReference type="PROSITE" id="PS51888"/>
    </source>
</evidence>
<evidence type="ECO:0000313" key="11">
    <source>
        <dbReference type="EMBL" id="KAF2889428.1"/>
    </source>
</evidence>
<dbReference type="AlphaFoldDB" id="A0A8K0CRQ8"/>
<dbReference type="Pfam" id="PF00089">
    <property type="entry name" value="Trypsin"/>
    <property type="match status" value="1"/>
</dbReference>
<feature type="domain" description="Peptidase S1" evidence="9">
    <location>
        <begin position="95"/>
        <end position="363"/>
    </location>
</feature>
<dbReference type="Gene3D" id="2.40.10.10">
    <property type="entry name" value="Trypsin-like serine proteases"/>
    <property type="match status" value="2"/>
</dbReference>
<proteinExistence type="inferred from homology"/>
<dbReference type="InterPro" id="IPR043504">
    <property type="entry name" value="Peptidase_S1_PA_chymotrypsin"/>
</dbReference>
<dbReference type="EC" id="3.4.21.-" evidence="8"/>
<organism evidence="11 12">
    <name type="scientific">Ignelater luminosus</name>
    <name type="common">Cucubano</name>
    <name type="synonym">Pyrophorus luminosus</name>
    <dbReference type="NCBI Taxonomy" id="2038154"/>
    <lineage>
        <taxon>Eukaryota</taxon>
        <taxon>Metazoa</taxon>
        <taxon>Ecdysozoa</taxon>
        <taxon>Arthropoda</taxon>
        <taxon>Hexapoda</taxon>
        <taxon>Insecta</taxon>
        <taxon>Pterygota</taxon>
        <taxon>Neoptera</taxon>
        <taxon>Endopterygota</taxon>
        <taxon>Coleoptera</taxon>
        <taxon>Polyphaga</taxon>
        <taxon>Elateriformia</taxon>
        <taxon>Elateroidea</taxon>
        <taxon>Elateridae</taxon>
        <taxon>Agrypninae</taxon>
        <taxon>Pyrophorini</taxon>
        <taxon>Ignelater</taxon>
    </lineage>
</organism>
<accession>A0A8K0CRQ8</accession>
<comment type="subcellular location">
    <subcellularLocation>
        <location evidence="8">Secreted</location>
    </subcellularLocation>
</comment>
<evidence type="ECO:0000313" key="12">
    <source>
        <dbReference type="Proteomes" id="UP000801492"/>
    </source>
</evidence>
<dbReference type="CDD" id="cd00190">
    <property type="entry name" value="Tryp_SPc"/>
    <property type="match status" value="1"/>
</dbReference>
<dbReference type="SMART" id="SM00680">
    <property type="entry name" value="CLIP"/>
    <property type="match status" value="1"/>
</dbReference>
<keyword evidence="12" id="KW-1185">Reference proteome</keyword>
<dbReference type="PRINTS" id="PR00722">
    <property type="entry name" value="CHYMOTRYPSIN"/>
</dbReference>
<dbReference type="Gene3D" id="3.30.1640.30">
    <property type="match status" value="1"/>
</dbReference>
<dbReference type="GO" id="GO:0006508">
    <property type="term" value="P:proteolysis"/>
    <property type="evidence" value="ECO:0007669"/>
    <property type="project" value="UniProtKB-KW"/>
</dbReference>
<dbReference type="InterPro" id="IPR009003">
    <property type="entry name" value="Peptidase_S1_PA"/>
</dbReference>
<comment type="caution">
    <text evidence="11">The sequence shown here is derived from an EMBL/GenBank/DDBJ whole genome shotgun (WGS) entry which is preliminary data.</text>
</comment>
<evidence type="ECO:0000256" key="4">
    <source>
        <dbReference type="ARBA" id="ARBA00022825"/>
    </source>
</evidence>
<feature type="domain" description="Clip" evidence="10">
    <location>
        <begin position="22"/>
        <end position="72"/>
    </location>
</feature>
<dbReference type="SMART" id="SM00020">
    <property type="entry name" value="Tryp_SPc"/>
    <property type="match status" value="1"/>
</dbReference>
<comment type="similarity">
    <text evidence="7 8">Belongs to the peptidase S1 family. CLIP subfamily.</text>
</comment>
<keyword evidence="4 8" id="KW-0720">Serine protease</keyword>
<dbReference type="InterPro" id="IPR051333">
    <property type="entry name" value="CLIP_Serine_Protease"/>
</dbReference>
<dbReference type="PANTHER" id="PTHR24260">
    <property type="match status" value="1"/>
</dbReference>
<reference evidence="11" key="1">
    <citation type="submission" date="2019-08" db="EMBL/GenBank/DDBJ databases">
        <title>The genome of the North American firefly Photinus pyralis.</title>
        <authorList>
            <consortium name="Photinus pyralis genome working group"/>
            <person name="Fallon T.R."/>
            <person name="Sander Lower S.E."/>
            <person name="Weng J.-K."/>
        </authorList>
    </citation>
    <scope>NUCLEOTIDE SEQUENCE</scope>
    <source>
        <strain evidence="11">TRF0915ILg1</strain>
        <tissue evidence="11">Whole body</tissue>
    </source>
</reference>
<dbReference type="PROSITE" id="PS00135">
    <property type="entry name" value="TRYPSIN_SER"/>
    <property type="match status" value="1"/>
</dbReference>
<sequence length="364" mass="40931">MHLNAFLIFIFYNILSKTRAESCETPNDESAECVSLHSCSVLLDAINKNITSLNFIRQSLCGFNGADAMVCCGSLTNFKNRKPTMKKGLLPDRRYCGYQHSDDFLHKVNSTLITEFPWLARIAFKRDSDNETNYTKEYLCLGSIISKRYVLTSADCANPPGFTPIEAQLGDYHIGNETDCVLETGIVECSEPVRSYKIEKVIIYPNYNPERITNNIALFRLNKTLFFDDYIRPICLPFPGTKFAEVGDILTTSGWGFINTALGPAVVKKKVLTEMISNEDCKKQYKHQTQIIVDEKNVCIIKLKNTTHSSCIGDSGSPVIFSHRLQWHQVGIVSAGIGGCGDTYPDVLTKVESYLEWIKENIEP</sequence>
<keyword evidence="3 8" id="KW-0378">Hydrolase</keyword>
<evidence type="ECO:0000256" key="8">
    <source>
        <dbReference type="RuleBase" id="RU366078"/>
    </source>
</evidence>
<protein>
    <recommendedName>
        <fullName evidence="8">CLIP domain-containing serine protease</fullName>
        <ecNumber evidence="8">3.4.21.-</ecNumber>
    </recommendedName>
</protein>
<dbReference type="InterPro" id="IPR038565">
    <property type="entry name" value="CLIP_sf"/>
</dbReference>
<evidence type="ECO:0000256" key="3">
    <source>
        <dbReference type="ARBA" id="ARBA00022801"/>
    </source>
</evidence>
<evidence type="ECO:0000256" key="6">
    <source>
        <dbReference type="ARBA" id="ARBA00023180"/>
    </source>
</evidence>
<dbReference type="InterPro" id="IPR001314">
    <property type="entry name" value="Peptidase_S1A"/>
</dbReference>
<dbReference type="Proteomes" id="UP000801492">
    <property type="component" value="Unassembled WGS sequence"/>
</dbReference>
<dbReference type="GO" id="GO:0005576">
    <property type="term" value="C:extracellular region"/>
    <property type="evidence" value="ECO:0007669"/>
    <property type="project" value="UniProtKB-SubCell"/>
</dbReference>
<dbReference type="InterPro" id="IPR033116">
    <property type="entry name" value="TRYPSIN_SER"/>
</dbReference>
<dbReference type="PROSITE" id="PS50240">
    <property type="entry name" value="TRYPSIN_DOM"/>
    <property type="match status" value="1"/>
</dbReference>
<name>A0A8K0CRQ8_IGNLU</name>
<gene>
    <name evidence="11" type="ORF">ILUMI_16745</name>
</gene>
<evidence type="ECO:0000256" key="1">
    <source>
        <dbReference type="ARBA" id="ARBA00022670"/>
    </source>
</evidence>
<evidence type="ECO:0000256" key="2">
    <source>
        <dbReference type="ARBA" id="ARBA00022729"/>
    </source>
</evidence>
<dbReference type="FunFam" id="2.40.10.10:FF:000028">
    <property type="entry name" value="Serine protease easter"/>
    <property type="match status" value="1"/>
</dbReference>
<keyword evidence="8" id="KW-0964">Secreted</keyword>
<dbReference type="Pfam" id="PF12032">
    <property type="entry name" value="CLIP"/>
    <property type="match status" value="1"/>
</dbReference>
<evidence type="ECO:0000259" key="9">
    <source>
        <dbReference type="PROSITE" id="PS50240"/>
    </source>
</evidence>
<keyword evidence="6" id="KW-0325">Glycoprotein</keyword>
<dbReference type="PROSITE" id="PS51888">
    <property type="entry name" value="CLIP"/>
    <property type="match status" value="1"/>
</dbReference>
<dbReference type="EMBL" id="VTPC01066904">
    <property type="protein sequence ID" value="KAF2889428.1"/>
    <property type="molecule type" value="Genomic_DNA"/>
</dbReference>
<dbReference type="SUPFAM" id="SSF50494">
    <property type="entry name" value="Trypsin-like serine proteases"/>
    <property type="match status" value="1"/>
</dbReference>
<feature type="signal peptide" evidence="8">
    <location>
        <begin position="1"/>
        <end position="20"/>
    </location>
</feature>
<keyword evidence="1 8" id="KW-0645">Protease</keyword>
<comment type="domain">
    <text evidence="8">The clip domain consists of 35-55 residues which are 'knitted' together usually by 3 conserved disulfide bonds forming a clip-like compact structure.</text>
</comment>